<sequence>MKIEVYTSICIHCSNDFFEIDGEVNRCPHCGADTADATGEGKRKRCYISFTGEEIAYLGGLKTWQI</sequence>
<proteinExistence type="predicted"/>
<gene>
    <name evidence="1" type="ORF">M5X12_21730</name>
</gene>
<evidence type="ECO:0000313" key="1">
    <source>
        <dbReference type="EMBL" id="MCY9763157.1"/>
    </source>
</evidence>
<evidence type="ECO:0000313" key="2">
    <source>
        <dbReference type="Proteomes" id="UP001527181"/>
    </source>
</evidence>
<accession>A0ABT4H2F1</accession>
<reference evidence="1 2" key="1">
    <citation type="submission" date="2022-05" db="EMBL/GenBank/DDBJ databases">
        <title>Genome Sequencing of Bee-Associated Microbes.</title>
        <authorList>
            <person name="Dunlap C."/>
        </authorList>
    </citation>
    <scope>NUCLEOTIDE SEQUENCE [LARGE SCALE GENOMIC DNA]</scope>
    <source>
        <strain evidence="1 2">NRRL B-04010</strain>
    </source>
</reference>
<dbReference type="RefSeq" id="WP_268600228.1">
    <property type="nucleotide sequence ID" value="NZ_JAMDNP010000050.1"/>
</dbReference>
<comment type="caution">
    <text evidence="1">The sequence shown here is derived from an EMBL/GenBank/DDBJ whole genome shotgun (WGS) entry which is preliminary data.</text>
</comment>
<dbReference type="Proteomes" id="UP001527181">
    <property type="component" value="Unassembled WGS sequence"/>
</dbReference>
<organism evidence="1 2">
    <name type="scientific">Paenibacillus alvei</name>
    <name type="common">Bacillus alvei</name>
    <dbReference type="NCBI Taxonomy" id="44250"/>
    <lineage>
        <taxon>Bacteria</taxon>
        <taxon>Bacillati</taxon>
        <taxon>Bacillota</taxon>
        <taxon>Bacilli</taxon>
        <taxon>Bacillales</taxon>
        <taxon>Paenibacillaceae</taxon>
        <taxon>Paenibacillus</taxon>
    </lineage>
</organism>
<protein>
    <submittedName>
        <fullName evidence="1">Uncharacterized protein</fullName>
    </submittedName>
</protein>
<name>A0ABT4H2F1_PAEAL</name>
<keyword evidence="2" id="KW-1185">Reference proteome</keyword>
<dbReference type="EMBL" id="JAMDNP010000050">
    <property type="protein sequence ID" value="MCY9763157.1"/>
    <property type="molecule type" value="Genomic_DNA"/>
</dbReference>